<gene>
    <name evidence="17" type="primary">trg</name>
    <name evidence="17" type="ORF">EcWSU1_02120</name>
</gene>
<evidence type="ECO:0000256" key="13">
    <source>
        <dbReference type="SAM" id="MobiDB-lite"/>
    </source>
</evidence>
<dbReference type="InterPro" id="IPR051310">
    <property type="entry name" value="MCP_chemotaxis"/>
</dbReference>
<dbReference type="AlphaFoldDB" id="G8LNU1"/>
<evidence type="ECO:0000256" key="2">
    <source>
        <dbReference type="ARBA" id="ARBA00022475"/>
    </source>
</evidence>
<evidence type="ECO:0000256" key="8">
    <source>
        <dbReference type="ARBA" id="ARBA00023136"/>
    </source>
</evidence>
<dbReference type="KEGG" id="eec:EcWSU1_02120"/>
<dbReference type="GO" id="GO:0007165">
    <property type="term" value="P:signal transduction"/>
    <property type="evidence" value="ECO:0007669"/>
    <property type="project" value="UniProtKB-KW"/>
</dbReference>
<reference evidence="17 18" key="1">
    <citation type="journal article" date="2011" name="Stand. Genomic Sci.">
        <title>Complete genome of the onion pathogen Enterobacter cloacae EcWSU1.</title>
        <authorList>
            <person name="Humann J.L."/>
            <person name="Wildung M."/>
            <person name="Cheng C.H."/>
            <person name="Lee T."/>
            <person name="Stewart J.E."/>
            <person name="Drew J.C."/>
            <person name="Triplett E.W."/>
            <person name="Main D."/>
            <person name="Schroeder B.K."/>
        </authorList>
    </citation>
    <scope>NUCLEOTIDE SEQUENCE [LARGE SCALE GENOMIC DNA]</scope>
    <source>
        <strain evidence="17 18">EcWSU1</strain>
    </source>
</reference>
<dbReference type="PROSITE" id="PS00538">
    <property type="entry name" value="CHEMOTAXIS_TRANSDUC_1"/>
    <property type="match status" value="1"/>
</dbReference>
<dbReference type="SMART" id="SM00319">
    <property type="entry name" value="TarH"/>
    <property type="match status" value="1"/>
</dbReference>
<dbReference type="GO" id="GO:0005886">
    <property type="term" value="C:plasma membrane"/>
    <property type="evidence" value="ECO:0007669"/>
    <property type="project" value="UniProtKB-SubCell"/>
</dbReference>
<dbReference type="SUPFAM" id="SSF58104">
    <property type="entry name" value="Methyl-accepting chemotaxis protein (MCP) signaling domain"/>
    <property type="match status" value="1"/>
</dbReference>
<evidence type="ECO:0000256" key="14">
    <source>
        <dbReference type="SAM" id="Phobius"/>
    </source>
</evidence>
<dbReference type="SMART" id="SM00283">
    <property type="entry name" value="MA"/>
    <property type="match status" value="1"/>
</dbReference>
<dbReference type="EMBL" id="CP002886">
    <property type="protein sequence ID" value="AEW73557.1"/>
    <property type="molecule type" value="Genomic_DNA"/>
</dbReference>
<feature type="domain" description="HAMP" evidence="16">
    <location>
        <begin position="241"/>
        <end position="293"/>
    </location>
</feature>
<protein>
    <submittedName>
        <fullName evidence="17">Methyl-accepting chemotaxis protein III</fullName>
    </submittedName>
</protein>
<evidence type="ECO:0000256" key="5">
    <source>
        <dbReference type="ARBA" id="ARBA00022519"/>
    </source>
</evidence>
<feature type="transmembrane region" description="Helical" evidence="14">
    <location>
        <begin position="34"/>
        <end position="61"/>
    </location>
</feature>
<dbReference type="PANTHER" id="PTHR43531:SF5">
    <property type="entry name" value="METHYL-ACCEPTING CHEMOTAXIS PROTEIN III"/>
    <property type="match status" value="1"/>
</dbReference>
<dbReference type="PROSITE" id="PS50885">
    <property type="entry name" value="HAMP"/>
    <property type="match status" value="1"/>
</dbReference>
<feature type="transmembrane region" description="Helical" evidence="14">
    <location>
        <begin position="216"/>
        <end position="239"/>
    </location>
</feature>
<dbReference type="CDD" id="cd11386">
    <property type="entry name" value="MCP_signal"/>
    <property type="match status" value="1"/>
</dbReference>
<dbReference type="Pfam" id="PF02203">
    <property type="entry name" value="TarH"/>
    <property type="match status" value="1"/>
</dbReference>
<evidence type="ECO:0000313" key="18">
    <source>
        <dbReference type="Proteomes" id="UP000007838"/>
    </source>
</evidence>
<dbReference type="InterPro" id="IPR003122">
    <property type="entry name" value="Tar_rcpt_lig-bd"/>
</dbReference>
<keyword evidence="8 14" id="KW-0472">Membrane</keyword>
<dbReference type="GO" id="GO:0006935">
    <property type="term" value="P:chemotaxis"/>
    <property type="evidence" value="ECO:0007669"/>
    <property type="project" value="UniProtKB-KW"/>
</dbReference>
<dbReference type="Pfam" id="PF00015">
    <property type="entry name" value="MCPsignal"/>
    <property type="match status" value="1"/>
</dbReference>
<dbReference type="PANTHER" id="PTHR43531">
    <property type="entry name" value="PROTEIN ICFG"/>
    <property type="match status" value="1"/>
</dbReference>
<keyword evidence="7 14" id="KW-1133">Transmembrane helix</keyword>
<dbReference type="Gene3D" id="1.20.120.30">
    <property type="entry name" value="Aspartate receptor, ligand-binding domain"/>
    <property type="match status" value="1"/>
</dbReference>
<comment type="similarity">
    <text evidence="10">Belongs to the methyl-accepting chemotaxis (MCP) protein family.</text>
</comment>
<evidence type="ECO:0000256" key="7">
    <source>
        <dbReference type="ARBA" id="ARBA00022989"/>
    </source>
</evidence>
<feature type="coiled-coil region" evidence="12">
    <location>
        <begin position="498"/>
        <end position="536"/>
    </location>
</feature>
<dbReference type="SUPFAM" id="SSF47170">
    <property type="entry name" value="Aspartate receptor, ligand-binding domain"/>
    <property type="match status" value="1"/>
</dbReference>
<feature type="coiled-coil region" evidence="12">
    <location>
        <begin position="99"/>
        <end position="126"/>
    </location>
</feature>
<keyword evidence="3" id="KW-0488">Methylation</keyword>
<dbReference type="Proteomes" id="UP000007838">
    <property type="component" value="Chromosome"/>
</dbReference>
<dbReference type="PRINTS" id="PR00260">
    <property type="entry name" value="CHEMTRNSDUCR"/>
</dbReference>
<evidence type="ECO:0000256" key="4">
    <source>
        <dbReference type="ARBA" id="ARBA00022500"/>
    </source>
</evidence>
<dbReference type="InterPro" id="IPR035440">
    <property type="entry name" value="4HB_MCP_dom_sf"/>
</dbReference>
<feature type="region of interest" description="Disordered" evidence="13">
    <location>
        <begin position="545"/>
        <end position="576"/>
    </location>
</feature>
<dbReference type="InterPro" id="IPR004091">
    <property type="entry name" value="Chemotax_Me-accpt_rcpt_Me-site"/>
</dbReference>
<dbReference type="CDD" id="cd06225">
    <property type="entry name" value="HAMP"/>
    <property type="match status" value="1"/>
</dbReference>
<sequence>MFLRILPTRESTVMDNTTTMQAQRTLSFLHHIRLVPLFSSILGGIILLFALSSGLAGYFLLQADADQQDVTSEIQVRMGLSNSSNHLRTARINMIHAGAASRIAEMDAMKQNISEAEKRIKQSQDGFNAYMNRPVRTAEDEALDAELKTRFDAYIAGLQPMVKFAKNGMFEAIINHENESARPLDDAYNAVLLKAIKIRTDRANALTAQAHSRTQLGLMFMVGAFALALVLTALTFIVLRRTVINPLQRAATRIENIAKGDLTMPDEVAGRSEIGRLTRDLQTMQHSLETTVGTVRQGAEEIYRGTSEISAGNTDLSSRTEQQAAAIEQTAASMEQLTATVKQNADNAHHASKLAEDASGKASRGGQMVSGVVKTMSNISTSSKKISEITAVINSIAFQTNILALNAAVEAARAGEQGRGFAVVASEVRTLASRSANAAKEIESLINESVSLIDQGSGEVVAAGNTMNDIVDAVKRVTDIMLEIAAASDEQSRGIEQVSQAISEMDKVTQQNASLVEEASAAAASLEEQGARLTEAVGAFRLSGAKPGRSVSSASAVKNAPLRPAPAVSGDNWETF</sequence>
<keyword evidence="5" id="KW-0997">Cell inner membrane</keyword>
<name>G8LNU1_9ENTR</name>
<dbReference type="eggNOG" id="COG0840">
    <property type="taxonomic scope" value="Bacteria"/>
</dbReference>
<accession>G8LNU1</accession>
<evidence type="ECO:0000313" key="17">
    <source>
        <dbReference type="EMBL" id="AEW73557.1"/>
    </source>
</evidence>
<evidence type="ECO:0000256" key="3">
    <source>
        <dbReference type="ARBA" id="ARBA00022481"/>
    </source>
</evidence>
<evidence type="ECO:0000256" key="11">
    <source>
        <dbReference type="PROSITE-ProRule" id="PRU00284"/>
    </source>
</evidence>
<feature type="compositionally biased region" description="Basic and acidic residues" evidence="13">
    <location>
        <begin position="347"/>
        <end position="359"/>
    </location>
</feature>
<dbReference type="HOGENOM" id="CLU_000445_107_16_6"/>
<keyword evidence="2" id="KW-1003">Cell membrane</keyword>
<keyword evidence="6 14" id="KW-0812">Transmembrane</keyword>
<comment type="subcellular location">
    <subcellularLocation>
        <location evidence="1">Cell inner membrane</location>
        <topology evidence="1">Multi-pass membrane protein</topology>
    </subcellularLocation>
</comment>
<evidence type="ECO:0000256" key="12">
    <source>
        <dbReference type="SAM" id="Coils"/>
    </source>
</evidence>
<dbReference type="InterPro" id="IPR004090">
    <property type="entry name" value="Chemotax_Me-accpt_rcpt"/>
</dbReference>
<organism evidence="17 18">
    <name type="scientific">Enterobacter ludwigii</name>
    <dbReference type="NCBI Taxonomy" id="299767"/>
    <lineage>
        <taxon>Bacteria</taxon>
        <taxon>Pseudomonadati</taxon>
        <taxon>Pseudomonadota</taxon>
        <taxon>Gammaproteobacteria</taxon>
        <taxon>Enterobacterales</taxon>
        <taxon>Enterobacteriaceae</taxon>
        <taxon>Enterobacter</taxon>
        <taxon>Enterobacter cloacae complex</taxon>
    </lineage>
</organism>
<evidence type="ECO:0000256" key="9">
    <source>
        <dbReference type="ARBA" id="ARBA00023224"/>
    </source>
</evidence>
<dbReference type="InterPro" id="IPR003660">
    <property type="entry name" value="HAMP_dom"/>
</dbReference>
<keyword evidence="9 11" id="KW-0807">Transducer</keyword>
<dbReference type="PROSITE" id="PS50111">
    <property type="entry name" value="CHEMOTAXIS_TRANSDUC_2"/>
    <property type="match status" value="1"/>
</dbReference>
<dbReference type="Gene3D" id="1.10.287.950">
    <property type="entry name" value="Methyl-accepting chemotaxis protein"/>
    <property type="match status" value="1"/>
</dbReference>
<keyword evidence="4" id="KW-0145">Chemotaxis</keyword>
<evidence type="ECO:0000256" key="10">
    <source>
        <dbReference type="ARBA" id="ARBA00029447"/>
    </source>
</evidence>
<keyword evidence="12" id="KW-0175">Coiled coil</keyword>
<dbReference type="Pfam" id="PF00672">
    <property type="entry name" value="HAMP"/>
    <property type="match status" value="1"/>
</dbReference>
<dbReference type="SMART" id="SM00304">
    <property type="entry name" value="HAMP"/>
    <property type="match status" value="1"/>
</dbReference>
<evidence type="ECO:0000259" key="15">
    <source>
        <dbReference type="PROSITE" id="PS50111"/>
    </source>
</evidence>
<dbReference type="CDD" id="cd19407">
    <property type="entry name" value="Tar_Tsr_sensor"/>
    <property type="match status" value="1"/>
</dbReference>
<feature type="region of interest" description="Disordered" evidence="13">
    <location>
        <begin position="346"/>
        <end position="366"/>
    </location>
</feature>
<evidence type="ECO:0000256" key="6">
    <source>
        <dbReference type="ARBA" id="ARBA00022692"/>
    </source>
</evidence>
<dbReference type="FunFam" id="1.10.287.950:FF:000001">
    <property type="entry name" value="Methyl-accepting chemotaxis sensory transducer"/>
    <property type="match status" value="1"/>
</dbReference>
<proteinExistence type="inferred from homology"/>
<evidence type="ECO:0000256" key="1">
    <source>
        <dbReference type="ARBA" id="ARBA00004429"/>
    </source>
</evidence>
<evidence type="ECO:0000259" key="16">
    <source>
        <dbReference type="PROSITE" id="PS50885"/>
    </source>
</evidence>
<feature type="domain" description="Methyl-accepting transducer" evidence="15">
    <location>
        <begin position="298"/>
        <end position="527"/>
    </location>
</feature>
<dbReference type="GO" id="GO:0004888">
    <property type="term" value="F:transmembrane signaling receptor activity"/>
    <property type="evidence" value="ECO:0007669"/>
    <property type="project" value="InterPro"/>
</dbReference>
<dbReference type="InterPro" id="IPR004089">
    <property type="entry name" value="MCPsignal_dom"/>
</dbReference>